<dbReference type="InterPro" id="IPR046964">
    <property type="entry name" value="RTN1-4"/>
</dbReference>
<gene>
    <name evidence="9" type="primary">RTN4</name>
</gene>
<evidence type="ECO:0000256" key="2">
    <source>
        <dbReference type="ARBA" id="ARBA00022692"/>
    </source>
</evidence>
<dbReference type="PANTHER" id="PTHR45799:SF1">
    <property type="entry name" value="RETICULON-4"/>
    <property type="match status" value="1"/>
</dbReference>
<feature type="domain" description="Reticulon" evidence="8">
    <location>
        <begin position="190"/>
        <end position="377"/>
    </location>
</feature>
<evidence type="ECO:0000256" key="5">
    <source>
        <dbReference type="ARBA" id="ARBA00023136"/>
    </source>
</evidence>
<dbReference type="Ensembl" id="ENSAMET00000033915.1">
    <property type="protein sequence ID" value="ENSAMEP00000038314.1"/>
    <property type="gene ID" value="ENSAMEG00000004062.2"/>
</dbReference>
<organism evidence="9 10">
    <name type="scientific">Ailuropoda melanoleuca</name>
    <name type="common">Giant panda</name>
    <dbReference type="NCBI Taxonomy" id="9646"/>
    <lineage>
        <taxon>Eukaryota</taxon>
        <taxon>Metazoa</taxon>
        <taxon>Chordata</taxon>
        <taxon>Craniata</taxon>
        <taxon>Vertebrata</taxon>
        <taxon>Euteleostomi</taxon>
        <taxon>Mammalia</taxon>
        <taxon>Eutheria</taxon>
        <taxon>Laurasiatheria</taxon>
        <taxon>Carnivora</taxon>
        <taxon>Caniformia</taxon>
        <taxon>Ursidae</taxon>
        <taxon>Ailuropoda</taxon>
    </lineage>
</organism>
<name>A0A7N5KD64_AILME</name>
<dbReference type="GO" id="GO:0030182">
    <property type="term" value="P:neuron differentiation"/>
    <property type="evidence" value="ECO:0007669"/>
    <property type="project" value="TreeGrafter"/>
</dbReference>
<feature type="compositionally biased region" description="Pro residues" evidence="7">
    <location>
        <begin position="119"/>
        <end position="128"/>
    </location>
</feature>
<evidence type="ECO:0000259" key="8">
    <source>
        <dbReference type="PROSITE" id="PS50845"/>
    </source>
</evidence>
<evidence type="ECO:0000256" key="1">
    <source>
        <dbReference type="ARBA" id="ARBA00004477"/>
    </source>
</evidence>
<keyword evidence="2 6" id="KW-0812">Transmembrane</keyword>
<dbReference type="Proteomes" id="UP000008912">
    <property type="component" value="Unassembled WGS sequence"/>
</dbReference>
<reference evidence="9" key="2">
    <citation type="submission" date="2025-08" db="UniProtKB">
        <authorList>
            <consortium name="Ensembl"/>
        </authorList>
    </citation>
    <scope>IDENTIFICATION</scope>
</reference>
<dbReference type="PANTHER" id="PTHR45799">
    <property type="entry name" value="RETICULON-LIKE PROTEIN"/>
    <property type="match status" value="1"/>
</dbReference>
<reference evidence="9 10" key="1">
    <citation type="journal article" date="2010" name="Nature">
        <title>The sequence and de novo assembly of the giant panda genome.</title>
        <authorList>
            <person name="Li R."/>
            <person name="Fan W."/>
            <person name="Tian G."/>
            <person name="Zhu H."/>
            <person name="He L."/>
            <person name="Cai J."/>
            <person name="Huang Q."/>
            <person name="Cai Q."/>
            <person name="Li B."/>
            <person name="Bai Y."/>
            <person name="Zhang Z."/>
            <person name="Zhang Y."/>
            <person name="Wang W."/>
            <person name="Li J."/>
            <person name="Wei F."/>
            <person name="Li H."/>
            <person name="Jian M."/>
            <person name="Li J."/>
            <person name="Zhang Z."/>
            <person name="Nielsen R."/>
            <person name="Li D."/>
            <person name="Gu W."/>
            <person name="Yang Z."/>
            <person name="Xuan Z."/>
            <person name="Ryder O.A."/>
            <person name="Leung F.C."/>
            <person name="Zhou Y."/>
            <person name="Cao J."/>
            <person name="Sun X."/>
            <person name="Fu Y."/>
            <person name="Fang X."/>
            <person name="Guo X."/>
            <person name="Wang B."/>
            <person name="Hou R."/>
            <person name="Shen F."/>
            <person name="Mu B."/>
            <person name="Ni P."/>
            <person name="Lin R."/>
            <person name="Qian W."/>
            <person name="Wang G."/>
            <person name="Yu C."/>
            <person name="Nie W."/>
            <person name="Wang J."/>
            <person name="Wu Z."/>
            <person name="Liang H."/>
            <person name="Min J."/>
            <person name="Wu Q."/>
            <person name="Cheng S."/>
            <person name="Ruan J."/>
            <person name="Wang M."/>
            <person name="Shi Z."/>
            <person name="Wen M."/>
            <person name="Liu B."/>
            <person name="Ren X."/>
            <person name="Zheng H."/>
            <person name="Dong D."/>
            <person name="Cook K."/>
            <person name="Shan G."/>
            <person name="Zhang H."/>
            <person name="Kosiol C."/>
            <person name="Xie X."/>
            <person name="Lu Z."/>
            <person name="Zheng H."/>
            <person name="Li Y."/>
            <person name="Steiner C.C."/>
            <person name="Lam T.T."/>
            <person name="Lin S."/>
            <person name="Zhang Q."/>
            <person name="Li G."/>
            <person name="Tian J."/>
            <person name="Gong T."/>
            <person name="Liu H."/>
            <person name="Zhang D."/>
            <person name="Fang L."/>
            <person name="Ye C."/>
            <person name="Zhang J."/>
            <person name="Hu W."/>
            <person name="Xu A."/>
            <person name="Ren Y."/>
            <person name="Zhang G."/>
            <person name="Bruford M.W."/>
            <person name="Li Q."/>
            <person name="Ma L."/>
            <person name="Guo Y."/>
            <person name="An N."/>
            <person name="Hu Y."/>
            <person name="Zheng Y."/>
            <person name="Shi Y."/>
            <person name="Li Z."/>
            <person name="Liu Q."/>
            <person name="Chen Y."/>
            <person name="Zhao J."/>
            <person name="Qu N."/>
            <person name="Zhao S."/>
            <person name="Tian F."/>
            <person name="Wang X."/>
            <person name="Wang H."/>
            <person name="Xu L."/>
            <person name="Liu X."/>
            <person name="Vinar T."/>
            <person name="Wang Y."/>
            <person name="Lam T.W."/>
            <person name="Yiu S.M."/>
            <person name="Liu S."/>
            <person name="Zhang H."/>
            <person name="Li D."/>
            <person name="Huang Y."/>
            <person name="Wang X."/>
            <person name="Yang G."/>
            <person name="Jiang Z."/>
            <person name="Wang J."/>
            <person name="Qin N."/>
            <person name="Li L."/>
            <person name="Li J."/>
            <person name="Bolund L."/>
            <person name="Kristiansen K."/>
            <person name="Wong G.K."/>
            <person name="Olson M."/>
            <person name="Zhang X."/>
            <person name="Li S."/>
            <person name="Yang H."/>
            <person name="Wang J."/>
            <person name="Wang J."/>
        </authorList>
    </citation>
    <scope>NUCLEOTIDE SEQUENCE [LARGE SCALE GENOMIC DNA]</scope>
</reference>
<comment type="subcellular location">
    <subcellularLocation>
        <location evidence="1 6">Endoplasmic reticulum membrane</location>
        <topology evidence="1 6">Multi-pass membrane protein</topology>
    </subcellularLocation>
</comment>
<sequence length="377" mass="40804">TPPIELTPAGRREEVQKATPTFPLFFFPLGRLAARRLYPVDDWLPPSRSSPGLSPPGRVSHAKLGGESAGLSLSLVWAVAATGDGAGGASRAQRQEEQSHCSGSRRHCRSLGSFGPALLSPPQPPQPPAALKRSVPWRQQLQHHLRSASHGRHGPVASGLLVLGQPAPASAAPPSTPAAPKRRGSSGSVVVDLLYWRDIKKTGVVFGASLFLLLSLTVFSIVSVTAYIVLALLSVTISFRIYKGVIQAIQKSDEGHPFRAYLESEVAISEELVQKYSNSALGHVNCTIKELRRLFLVDDLVDSLKFAVLMWVFTYVGALFNGLTLLILALISLFSVPVIYERHQVQIDHYLGLANKNVKDAMAKIQAKIPGLKRKAE</sequence>
<evidence type="ECO:0000256" key="7">
    <source>
        <dbReference type="SAM" id="MobiDB-lite"/>
    </source>
</evidence>
<evidence type="ECO:0000313" key="10">
    <source>
        <dbReference type="Proteomes" id="UP000008912"/>
    </source>
</evidence>
<keyword evidence="5 6" id="KW-0472">Membrane</keyword>
<dbReference type="PROSITE" id="PS50845">
    <property type="entry name" value="RETICULON"/>
    <property type="match status" value="1"/>
</dbReference>
<evidence type="ECO:0000256" key="3">
    <source>
        <dbReference type="ARBA" id="ARBA00022824"/>
    </source>
</evidence>
<dbReference type="GO" id="GO:0005789">
    <property type="term" value="C:endoplasmic reticulum membrane"/>
    <property type="evidence" value="ECO:0007669"/>
    <property type="project" value="UniProtKB-SubCell"/>
</dbReference>
<dbReference type="GeneTree" id="ENSGT00940000156568"/>
<dbReference type="GO" id="GO:0014069">
    <property type="term" value="C:postsynaptic density"/>
    <property type="evidence" value="ECO:0007669"/>
    <property type="project" value="TreeGrafter"/>
</dbReference>
<evidence type="ECO:0000256" key="6">
    <source>
        <dbReference type="RuleBase" id="RU210713"/>
    </source>
</evidence>
<dbReference type="AlphaFoldDB" id="A0A7N5KD64"/>
<dbReference type="FunFam" id="1.20.5.2480:FF:000001">
    <property type="entry name" value="Reticulon"/>
    <property type="match status" value="1"/>
</dbReference>
<keyword evidence="4 6" id="KW-1133">Transmembrane helix</keyword>
<feature type="transmembrane region" description="Helical" evidence="6">
    <location>
        <begin position="204"/>
        <end position="230"/>
    </location>
</feature>
<dbReference type="Gene3D" id="1.20.5.2480">
    <property type="match status" value="1"/>
</dbReference>
<dbReference type="InterPro" id="IPR003388">
    <property type="entry name" value="Reticulon"/>
</dbReference>
<evidence type="ECO:0000313" key="9">
    <source>
        <dbReference type="Ensembl" id="ENSAMEP00000038314.1"/>
    </source>
</evidence>
<dbReference type="GO" id="GO:0071787">
    <property type="term" value="P:endoplasmic reticulum tubular network formation"/>
    <property type="evidence" value="ECO:0007669"/>
    <property type="project" value="TreeGrafter"/>
</dbReference>
<keyword evidence="3 6" id="KW-0256">Endoplasmic reticulum</keyword>
<evidence type="ECO:0000256" key="4">
    <source>
        <dbReference type="ARBA" id="ARBA00022989"/>
    </source>
</evidence>
<reference evidence="9" key="3">
    <citation type="submission" date="2025-09" db="UniProtKB">
        <authorList>
            <consortium name="Ensembl"/>
        </authorList>
    </citation>
    <scope>IDENTIFICATION</scope>
</reference>
<keyword evidence="10" id="KW-1185">Reference proteome</keyword>
<dbReference type="Pfam" id="PF02453">
    <property type="entry name" value="Reticulon"/>
    <property type="match status" value="1"/>
</dbReference>
<feature type="transmembrane region" description="Helical" evidence="6">
    <location>
        <begin position="308"/>
        <end position="334"/>
    </location>
</feature>
<proteinExistence type="predicted"/>
<accession>A0A7N5KD64</accession>
<dbReference type="GO" id="GO:0043005">
    <property type="term" value="C:neuron projection"/>
    <property type="evidence" value="ECO:0007669"/>
    <property type="project" value="TreeGrafter"/>
</dbReference>
<dbReference type="GO" id="GO:0007420">
    <property type="term" value="P:brain development"/>
    <property type="evidence" value="ECO:0007669"/>
    <property type="project" value="TreeGrafter"/>
</dbReference>
<feature type="region of interest" description="Disordered" evidence="7">
    <location>
        <begin position="85"/>
        <end position="133"/>
    </location>
</feature>
<protein>
    <recommendedName>
        <fullName evidence="6">Reticulon</fullName>
    </recommendedName>
</protein>